<feature type="transmembrane region" description="Helical" evidence="7">
    <location>
        <begin position="236"/>
        <end position="256"/>
    </location>
</feature>
<dbReference type="Proteomes" id="UP000199568">
    <property type="component" value="Unassembled WGS sequence"/>
</dbReference>
<feature type="domain" description="EamA" evidence="8">
    <location>
        <begin position="145"/>
        <end position="277"/>
    </location>
</feature>
<evidence type="ECO:0000259" key="8">
    <source>
        <dbReference type="Pfam" id="PF00892"/>
    </source>
</evidence>
<feature type="transmembrane region" description="Helical" evidence="7">
    <location>
        <begin position="94"/>
        <end position="113"/>
    </location>
</feature>
<dbReference type="PANTHER" id="PTHR42920">
    <property type="entry name" value="OS03G0707200 PROTEIN-RELATED"/>
    <property type="match status" value="1"/>
</dbReference>
<feature type="transmembrane region" description="Helical" evidence="7">
    <location>
        <begin position="67"/>
        <end position="88"/>
    </location>
</feature>
<accession>A0A1I0DRN8</accession>
<dbReference type="GO" id="GO:0005886">
    <property type="term" value="C:plasma membrane"/>
    <property type="evidence" value="ECO:0007669"/>
    <property type="project" value="UniProtKB-SubCell"/>
</dbReference>
<keyword evidence="5 7" id="KW-1133">Transmembrane helix</keyword>
<feature type="domain" description="EamA" evidence="8">
    <location>
        <begin position="6"/>
        <end position="136"/>
    </location>
</feature>
<dbReference type="OrthoDB" id="9804865at2"/>
<organism evidence="9 10">
    <name type="scientific">Natronincola peptidivorans</name>
    <dbReference type="NCBI Taxonomy" id="426128"/>
    <lineage>
        <taxon>Bacteria</taxon>
        <taxon>Bacillati</taxon>
        <taxon>Bacillota</taxon>
        <taxon>Clostridia</taxon>
        <taxon>Peptostreptococcales</taxon>
        <taxon>Natronincolaceae</taxon>
        <taxon>Natronincola</taxon>
    </lineage>
</organism>
<keyword evidence="3" id="KW-1003">Cell membrane</keyword>
<evidence type="ECO:0000256" key="5">
    <source>
        <dbReference type="ARBA" id="ARBA00022989"/>
    </source>
</evidence>
<dbReference type="STRING" id="426128.SAMN05660297_02137"/>
<reference evidence="9 10" key="1">
    <citation type="submission" date="2016-10" db="EMBL/GenBank/DDBJ databases">
        <authorList>
            <person name="de Groot N.N."/>
        </authorList>
    </citation>
    <scope>NUCLEOTIDE SEQUENCE [LARGE SCALE GENOMIC DNA]</scope>
    <source>
        <strain evidence="9 10">DSM 18979</strain>
    </source>
</reference>
<keyword evidence="6 7" id="KW-0472">Membrane</keyword>
<comment type="similarity">
    <text evidence="2">Belongs to the EamA transporter family.</text>
</comment>
<feature type="transmembrane region" description="Helical" evidence="7">
    <location>
        <begin position="120"/>
        <end position="137"/>
    </location>
</feature>
<feature type="transmembrane region" description="Helical" evidence="7">
    <location>
        <begin position="205"/>
        <end position="224"/>
    </location>
</feature>
<evidence type="ECO:0000256" key="1">
    <source>
        <dbReference type="ARBA" id="ARBA00004651"/>
    </source>
</evidence>
<evidence type="ECO:0000256" key="2">
    <source>
        <dbReference type="ARBA" id="ARBA00007362"/>
    </source>
</evidence>
<dbReference type="PANTHER" id="PTHR42920:SF5">
    <property type="entry name" value="EAMA DOMAIN-CONTAINING PROTEIN"/>
    <property type="match status" value="1"/>
</dbReference>
<dbReference type="SUPFAM" id="SSF103481">
    <property type="entry name" value="Multidrug resistance efflux transporter EmrE"/>
    <property type="match status" value="2"/>
</dbReference>
<dbReference type="RefSeq" id="WP_090443495.1">
    <property type="nucleotide sequence ID" value="NZ_FOHU01000008.1"/>
</dbReference>
<feature type="transmembrane region" description="Helical" evidence="7">
    <location>
        <begin position="7"/>
        <end position="25"/>
    </location>
</feature>
<comment type="subcellular location">
    <subcellularLocation>
        <location evidence="1">Cell membrane</location>
        <topology evidence="1">Multi-pass membrane protein</topology>
    </subcellularLocation>
</comment>
<evidence type="ECO:0000256" key="4">
    <source>
        <dbReference type="ARBA" id="ARBA00022692"/>
    </source>
</evidence>
<evidence type="ECO:0000256" key="7">
    <source>
        <dbReference type="SAM" id="Phobius"/>
    </source>
</evidence>
<feature type="transmembrane region" description="Helical" evidence="7">
    <location>
        <begin position="174"/>
        <end position="193"/>
    </location>
</feature>
<feature type="transmembrane region" description="Helical" evidence="7">
    <location>
        <begin position="143"/>
        <end position="162"/>
    </location>
</feature>
<evidence type="ECO:0000313" key="10">
    <source>
        <dbReference type="Proteomes" id="UP000199568"/>
    </source>
</evidence>
<feature type="transmembrane region" description="Helical" evidence="7">
    <location>
        <begin position="262"/>
        <end position="286"/>
    </location>
</feature>
<protein>
    <submittedName>
        <fullName evidence="9">Permease of the drug/metabolite transporter (DMT) superfamily</fullName>
    </submittedName>
</protein>
<keyword evidence="4 7" id="KW-0812">Transmembrane</keyword>
<dbReference type="InterPro" id="IPR000620">
    <property type="entry name" value="EamA_dom"/>
</dbReference>
<feature type="transmembrane region" description="Helical" evidence="7">
    <location>
        <begin position="37"/>
        <end position="55"/>
    </location>
</feature>
<sequence length="299" mass="32925">MKKQLKADLMLILVALFWGGSYILTKVGLEEIQVFNLIALRFILAFLLAAVVFYKRLATADFKTIKYAFFLAVILFSVFITATFGVKYTTVSNAGFLISLTVVLVPIISSLFLKQKPEKKVVIAICLAFVGIILLTLNEELRINKGDILCIMCALLYALHIITTGLLTADVDSVSLGVIQLGFVGLFSIAFSLSIETVKLPSSSITWFAVIFLSVFCTAIAFIVQTTAQQYTTATHTGLIFALEPVFSAVFAYIFIGETLSLRGYIGATILLVSIIVAELDFNALLSMRHTDKEHYKIQ</sequence>
<proteinExistence type="inferred from homology"/>
<dbReference type="AlphaFoldDB" id="A0A1I0DRN8"/>
<evidence type="ECO:0000313" key="9">
    <source>
        <dbReference type="EMBL" id="SET34846.1"/>
    </source>
</evidence>
<evidence type="ECO:0000256" key="3">
    <source>
        <dbReference type="ARBA" id="ARBA00022475"/>
    </source>
</evidence>
<evidence type="ECO:0000256" key="6">
    <source>
        <dbReference type="ARBA" id="ARBA00023136"/>
    </source>
</evidence>
<gene>
    <name evidence="9" type="ORF">SAMN05660297_02137</name>
</gene>
<dbReference type="InterPro" id="IPR051258">
    <property type="entry name" value="Diverse_Substrate_Transporter"/>
</dbReference>
<dbReference type="Pfam" id="PF00892">
    <property type="entry name" value="EamA"/>
    <property type="match status" value="2"/>
</dbReference>
<name>A0A1I0DRN8_9FIRM</name>
<dbReference type="EMBL" id="FOHU01000008">
    <property type="protein sequence ID" value="SET34846.1"/>
    <property type="molecule type" value="Genomic_DNA"/>
</dbReference>
<keyword evidence="10" id="KW-1185">Reference proteome</keyword>
<dbReference type="InterPro" id="IPR037185">
    <property type="entry name" value="EmrE-like"/>
</dbReference>